<sequence length="104" mass="11672">MKRPREGDENGATAFEMSGYISFVNSGWFSEISQCGLEISVTCAFPCTTSSQVTQDKRLVCEVAEKTLLALTTWVSAIYYYQNCYHILRTAILRSGKGFNVFFS</sequence>
<organism evidence="1 2">
    <name type="scientific">Arctium lappa</name>
    <name type="common">Greater burdock</name>
    <name type="synonym">Lappa major</name>
    <dbReference type="NCBI Taxonomy" id="4217"/>
    <lineage>
        <taxon>Eukaryota</taxon>
        <taxon>Viridiplantae</taxon>
        <taxon>Streptophyta</taxon>
        <taxon>Embryophyta</taxon>
        <taxon>Tracheophyta</taxon>
        <taxon>Spermatophyta</taxon>
        <taxon>Magnoliopsida</taxon>
        <taxon>eudicotyledons</taxon>
        <taxon>Gunneridae</taxon>
        <taxon>Pentapetalae</taxon>
        <taxon>asterids</taxon>
        <taxon>campanulids</taxon>
        <taxon>Asterales</taxon>
        <taxon>Asteraceae</taxon>
        <taxon>Carduoideae</taxon>
        <taxon>Cardueae</taxon>
        <taxon>Arctiinae</taxon>
        <taxon>Arctium</taxon>
    </lineage>
</organism>
<gene>
    <name evidence="1" type="ORF">L6452_32838</name>
</gene>
<evidence type="ECO:0000313" key="1">
    <source>
        <dbReference type="EMBL" id="KAI3693011.1"/>
    </source>
</evidence>
<reference evidence="2" key="1">
    <citation type="journal article" date="2022" name="Mol. Ecol. Resour.">
        <title>The genomes of chicory, endive, great burdock and yacon provide insights into Asteraceae palaeo-polyploidization history and plant inulin production.</title>
        <authorList>
            <person name="Fan W."/>
            <person name="Wang S."/>
            <person name="Wang H."/>
            <person name="Wang A."/>
            <person name="Jiang F."/>
            <person name="Liu H."/>
            <person name="Zhao H."/>
            <person name="Xu D."/>
            <person name="Zhang Y."/>
        </authorList>
    </citation>
    <scope>NUCLEOTIDE SEQUENCE [LARGE SCALE GENOMIC DNA]</scope>
    <source>
        <strain evidence="2">cv. Niubang</strain>
    </source>
</reference>
<dbReference type="Proteomes" id="UP001055879">
    <property type="component" value="Linkage Group LG11"/>
</dbReference>
<reference evidence="1 2" key="2">
    <citation type="journal article" date="2022" name="Mol. Ecol. Resour.">
        <title>The genomes of chicory, endive, great burdock and yacon provide insights into Asteraceae paleo-polyploidization history and plant inulin production.</title>
        <authorList>
            <person name="Fan W."/>
            <person name="Wang S."/>
            <person name="Wang H."/>
            <person name="Wang A."/>
            <person name="Jiang F."/>
            <person name="Liu H."/>
            <person name="Zhao H."/>
            <person name="Xu D."/>
            <person name="Zhang Y."/>
        </authorList>
    </citation>
    <scope>NUCLEOTIDE SEQUENCE [LARGE SCALE GENOMIC DNA]</scope>
    <source>
        <strain evidence="2">cv. Niubang</strain>
    </source>
</reference>
<protein>
    <submittedName>
        <fullName evidence="1">Uncharacterized protein</fullName>
    </submittedName>
</protein>
<proteinExistence type="predicted"/>
<accession>A0ACB8Z6L9</accession>
<evidence type="ECO:0000313" key="2">
    <source>
        <dbReference type="Proteomes" id="UP001055879"/>
    </source>
</evidence>
<comment type="caution">
    <text evidence="1">The sequence shown here is derived from an EMBL/GenBank/DDBJ whole genome shotgun (WGS) entry which is preliminary data.</text>
</comment>
<dbReference type="EMBL" id="CM042057">
    <property type="protein sequence ID" value="KAI3693011.1"/>
    <property type="molecule type" value="Genomic_DNA"/>
</dbReference>
<name>A0ACB8Z6L9_ARCLA</name>
<keyword evidence="2" id="KW-1185">Reference proteome</keyword>